<dbReference type="InterPro" id="IPR007699">
    <property type="entry name" value="SGS_dom"/>
</dbReference>
<dbReference type="GO" id="GO:0051087">
    <property type="term" value="F:protein-folding chaperone binding"/>
    <property type="evidence" value="ECO:0007669"/>
    <property type="project" value="InterPro"/>
</dbReference>
<dbReference type="InterPro" id="IPR008978">
    <property type="entry name" value="HSP20-like_chaperone"/>
</dbReference>
<dbReference type="AlphaFoldDB" id="A0AAV0NX22"/>
<dbReference type="InterPro" id="IPR044563">
    <property type="entry name" value="Sgt1-like"/>
</dbReference>
<dbReference type="PROSITE" id="PS51048">
    <property type="entry name" value="SGS"/>
    <property type="match status" value="1"/>
</dbReference>
<dbReference type="Pfam" id="PF05002">
    <property type="entry name" value="SGS"/>
    <property type="match status" value="1"/>
</dbReference>
<feature type="domain" description="SGS" evidence="1">
    <location>
        <begin position="48"/>
        <end position="115"/>
    </location>
</feature>
<evidence type="ECO:0000313" key="2">
    <source>
        <dbReference type="EMBL" id="CAI0462716.1"/>
    </source>
</evidence>
<sequence length="115" mass="13277">MSLSILVIKLYVLLDKCKNQVSTTKIEMRLPKMNLFCEHLLIISQRPAYPSLKSRDKDWDKLEALVKKEEKDEKLDGDAALDKFSSEIYGNDDEDMRRAMSKYLVESNGTMLSTN</sequence>
<organism evidence="2 3">
    <name type="scientific">Linum tenue</name>
    <dbReference type="NCBI Taxonomy" id="586396"/>
    <lineage>
        <taxon>Eukaryota</taxon>
        <taxon>Viridiplantae</taxon>
        <taxon>Streptophyta</taxon>
        <taxon>Embryophyta</taxon>
        <taxon>Tracheophyta</taxon>
        <taxon>Spermatophyta</taxon>
        <taxon>Magnoliopsida</taxon>
        <taxon>eudicotyledons</taxon>
        <taxon>Gunneridae</taxon>
        <taxon>Pentapetalae</taxon>
        <taxon>rosids</taxon>
        <taxon>fabids</taxon>
        <taxon>Malpighiales</taxon>
        <taxon>Linaceae</taxon>
        <taxon>Linum</taxon>
    </lineage>
</organism>
<reference evidence="2" key="1">
    <citation type="submission" date="2022-08" db="EMBL/GenBank/DDBJ databases">
        <authorList>
            <person name="Gutierrez-Valencia J."/>
        </authorList>
    </citation>
    <scope>NUCLEOTIDE SEQUENCE</scope>
</reference>
<comment type="caution">
    <text evidence="2">The sequence shown here is derived from an EMBL/GenBank/DDBJ whole genome shotgun (WGS) entry which is preliminary data.</text>
</comment>
<evidence type="ECO:0000259" key="1">
    <source>
        <dbReference type="PROSITE" id="PS51048"/>
    </source>
</evidence>
<dbReference type="SUPFAM" id="SSF49764">
    <property type="entry name" value="HSP20-like chaperones"/>
    <property type="match status" value="1"/>
</dbReference>
<dbReference type="Proteomes" id="UP001154282">
    <property type="component" value="Unassembled WGS sequence"/>
</dbReference>
<gene>
    <name evidence="2" type="ORF">LITE_LOCUS35482</name>
</gene>
<dbReference type="PANTHER" id="PTHR45862">
    <property type="entry name" value="PROTEIN SGT1 HOMOLOG"/>
    <property type="match status" value="1"/>
</dbReference>
<name>A0AAV0NX22_9ROSI</name>
<dbReference type="EMBL" id="CAMGYJ010000008">
    <property type="protein sequence ID" value="CAI0462716.1"/>
    <property type="molecule type" value="Genomic_DNA"/>
</dbReference>
<proteinExistence type="predicted"/>
<protein>
    <recommendedName>
        <fullName evidence="1">SGS domain-containing protein</fullName>
    </recommendedName>
</protein>
<keyword evidence="3" id="KW-1185">Reference proteome</keyword>
<evidence type="ECO:0000313" key="3">
    <source>
        <dbReference type="Proteomes" id="UP001154282"/>
    </source>
</evidence>
<accession>A0AAV0NX22</accession>